<evidence type="ECO:0000313" key="2">
    <source>
        <dbReference type="Proteomes" id="UP001239111"/>
    </source>
</evidence>
<evidence type="ECO:0000313" key="1">
    <source>
        <dbReference type="EMBL" id="KAJ8670663.1"/>
    </source>
</evidence>
<dbReference type="Proteomes" id="UP001239111">
    <property type="component" value="Chromosome 3"/>
</dbReference>
<comment type="caution">
    <text evidence="1">The sequence shown here is derived from an EMBL/GenBank/DDBJ whole genome shotgun (WGS) entry which is preliminary data.</text>
</comment>
<keyword evidence="2" id="KW-1185">Reference proteome</keyword>
<accession>A0ACC2NIC2</accession>
<protein>
    <submittedName>
        <fullName evidence="1">Uncharacterized protein</fullName>
    </submittedName>
</protein>
<gene>
    <name evidence="1" type="ORF">QAD02_001922</name>
</gene>
<sequence>MIDSLKTSLRQRIAAHEEVESIFGFLRKLLDLSSEEIETHAKNVLEEYGDELEAGLINELIQFKPFIAAFLKEEKEAEQICFEAEALKIPIETDNQAVFPNVVIFLRTYLVMMTNNCTSERSFSKLKLLEKAIENHG</sequence>
<organism evidence="1 2">
    <name type="scientific">Eretmocerus hayati</name>
    <dbReference type="NCBI Taxonomy" id="131215"/>
    <lineage>
        <taxon>Eukaryota</taxon>
        <taxon>Metazoa</taxon>
        <taxon>Ecdysozoa</taxon>
        <taxon>Arthropoda</taxon>
        <taxon>Hexapoda</taxon>
        <taxon>Insecta</taxon>
        <taxon>Pterygota</taxon>
        <taxon>Neoptera</taxon>
        <taxon>Endopterygota</taxon>
        <taxon>Hymenoptera</taxon>
        <taxon>Apocrita</taxon>
        <taxon>Proctotrupomorpha</taxon>
        <taxon>Chalcidoidea</taxon>
        <taxon>Aphelinidae</taxon>
        <taxon>Aphelininae</taxon>
        <taxon>Eretmocerus</taxon>
    </lineage>
</organism>
<reference evidence="1" key="1">
    <citation type="submission" date="2023-04" db="EMBL/GenBank/DDBJ databases">
        <title>A chromosome-level genome assembly of the parasitoid wasp Eretmocerus hayati.</title>
        <authorList>
            <person name="Zhong Y."/>
            <person name="Liu S."/>
            <person name="Liu Y."/>
        </authorList>
    </citation>
    <scope>NUCLEOTIDE SEQUENCE</scope>
    <source>
        <strain evidence="1">ZJU_SS_LIU_2023</strain>
    </source>
</reference>
<name>A0ACC2NIC2_9HYME</name>
<proteinExistence type="predicted"/>
<dbReference type="EMBL" id="CM056743">
    <property type="protein sequence ID" value="KAJ8670663.1"/>
    <property type="molecule type" value="Genomic_DNA"/>
</dbReference>